<feature type="region of interest" description="Disordered" evidence="1">
    <location>
        <begin position="222"/>
        <end position="241"/>
    </location>
</feature>
<feature type="compositionally biased region" description="Polar residues" evidence="1">
    <location>
        <begin position="1"/>
        <end position="19"/>
    </location>
</feature>
<feature type="region of interest" description="Disordered" evidence="1">
    <location>
        <begin position="1"/>
        <end position="23"/>
    </location>
</feature>
<dbReference type="Proteomes" id="UP000723463">
    <property type="component" value="Unassembled WGS sequence"/>
</dbReference>
<dbReference type="AlphaFoldDB" id="A0A9P6FFB8"/>
<gene>
    <name evidence="2" type="ORF">EC957_005280</name>
</gene>
<accession>A0A9P6FFB8</accession>
<dbReference type="PANTHER" id="PTHR39473">
    <property type="match status" value="1"/>
</dbReference>
<feature type="compositionally biased region" description="Polar residues" evidence="1">
    <location>
        <begin position="64"/>
        <end position="85"/>
    </location>
</feature>
<evidence type="ECO:0000313" key="3">
    <source>
        <dbReference type="Proteomes" id="UP000723463"/>
    </source>
</evidence>
<organism evidence="2 3">
    <name type="scientific">Mortierella hygrophila</name>
    <dbReference type="NCBI Taxonomy" id="979708"/>
    <lineage>
        <taxon>Eukaryota</taxon>
        <taxon>Fungi</taxon>
        <taxon>Fungi incertae sedis</taxon>
        <taxon>Mucoromycota</taxon>
        <taxon>Mortierellomycotina</taxon>
        <taxon>Mortierellomycetes</taxon>
        <taxon>Mortierellales</taxon>
        <taxon>Mortierellaceae</taxon>
        <taxon>Mortierella</taxon>
    </lineage>
</organism>
<sequence>MATTSGVHTQESTPTTSPNDDSRHIYTVAAKSLQDCVELLHSLKAAMAVEAQEAQEAQEQEQQRLQTRINGNGTHKNGGDNSTPVGKSMRDIHHMSRSASQEAEQDPDNSVAAGTSPAFSKPPRAASSLPQAITPCPRSEMYTKPSVLACQGTIGKHVRHLHDHYRLLLATFPPAQGLSQERQWSVDYDKRSREVPMESDIDYAIEELEGLQFRLERHVASTNLDSSQKHHNGTTATTSEQDIAMPDDLLQPVTLFATIDPTKGPVSFQSTFGRELWFCSLHAVHHFAMIKVICAEFGMPLTEGFGVAPSTLKSRMHKH</sequence>
<dbReference type="PANTHER" id="PTHR39473:SF1">
    <property type="entry name" value="DINB-LIKE DOMAIN-CONTAINING PROTEIN"/>
    <property type="match status" value="1"/>
</dbReference>
<evidence type="ECO:0000256" key="1">
    <source>
        <dbReference type="SAM" id="MobiDB-lite"/>
    </source>
</evidence>
<evidence type="ECO:0000313" key="2">
    <source>
        <dbReference type="EMBL" id="KAF9548928.1"/>
    </source>
</evidence>
<evidence type="ECO:0008006" key="4">
    <source>
        <dbReference type="Google" id="ProtNLM"/>
    </source>
</evidence>
<protein>
    <recommendedName>
        <fullName evidence="4">DinB-like domain-containing protein</fullName>
    </recommendedName>
</protein>
<feature type="region of interest" description="Disordered" evidence="1">
    <location>
        <begin position="54"/>
        <end position="132"/>
    </location>
</feature>
<dbReference type="EMBL" id="JAAAXW010000024">
    <property type="protein sequence ID" value="KAF9548928.1"/>
    <property type="molecule type" value="Genomic_DNA"/>
</dbReference>
<comment type="caution">
    <text evidence="2">The sequence shown here is derived from an EMBL/GenBank/DDBJ whole genome shotgun (WGS) entry which is preliminary data.</text>
</comment>
<reference evidence="2" key="1">
    <citation type="journal article" date="2020" name="Fungal Divers.">
        <title>Resolving the Mortierellaceae phylogeny through synthesis of multi-gene phylogenetics and phylogenomics.</title>
        <authorList>
            <person name="Vandepol N."/>
            <person name="Liber J."/>
            <person name="Desiro A."/>
            <person name="Na H."/>
            <person name="Kennedy M."/>
            <person name="Barry K."/>
            <person name="Grigoriev I.V."/>
            <person name="Miller A.N."/>
            <person name="O'Donnell K."/>
            <person name="Stajich J.E."/>
            <person name="Bonito G."/>
        </authorList>
    </citation>
    <scope>NUCLEOTIDE SEQUENCE</scope>
    <source>
        <strain evidence="2">NRRL 2591</strain>
    </source>
</reference>
<keyword evidence="3" id="KW-1185">Reference proteome</keyword>
<proteinExistence type="predicted"/>
<name>A0A9P6FFB8_9FUNG</name>